<evidence type="ECO:0000313" key="5">
    <source>
        <dbReference type="EMBL" id="KAG0711105.1"/>
    </source>
</evidence>
<feature type="coiled-coil region" evidence="1">
    <location>
        <begin position="127"/>
        <end position="158"/>
    </location>
</feature>
<dbReference type="PROSITE" id="PS51848">
    <property type="entry name" value="BMERB"/>
    <property type="match status" value="1"/>
</dbReference>
<protein>
    <submittedName>
        <fullName evidence="5">[F-actin]-monooxygenase MICAL3</fullName>
    </submittedName>
</protein>
<dbReference type="AlphaFoldDB" id="A0A8J5CGU7"/>
<evidence type="ECO:0000256" key="2">
    <source>
        <dbReference type="SAM" id="MobiDB-lite"/>
    </source>
</evidence>
<keyword evidence="3" id="KW-0472">Membrane</keyword>
<keyword evidence="6" id="KW-1185">Reference proteome</keyword>
<dbReference type="EMBL" id="JACEEZ010023608">
    <property type="protein sequence ID" value="KAG0711105.1"/>
    <property type="molecule type" value="Genomic_DNA"/>
</dbReference>
<reference evidence="5" key="1">
    <citation type="submission" date="2020-07" db="EMBL/GenBank/DDBJ databases">
        <title>The High-quality genome of the commercially important snow crab, Chionoecetes opilio.</title>
        <authorList>
            <person name="Jeong J.-H."/>
            <person name="Ryu S."/>
        </authorList>
    </citation>
    <scope>NUCLEOTIDE SEQUENCE</scope>
    <source>
        <strain evidence="5">MADBK_172401_WGS</strain>
        <tissue evidence="5">Digestive gland</tissue>
    </source>
</reference>
<feature type="domain" description="BMERB" evidence="4">
    <location>
        <begin position="128"/>
        <end position="287"/>
    </location>
</feature>
<evidence type="ECO:0000256" key="1">
    <source>
        <dbReference type="SAM" id="Coils"/>
    </source>
</evidence>
<accession>A0A8J5CGU7</accession>
<dbReference type="InterPro" id="IPR050540">
    <property type="entry name" value="F-actin_Monoox_Mical"/>
</dbReference>
<dbReference type="Pfam" id="PF12130">
    <property type="entry name" value="bMERB_dom"/>
    <property type="match status" value="2"/>
</dbReference>
<proteinExistence type="predicted"/>
<dbReference type="OrthoDB" id="6382801at2759"/>
<name>A0A8J5CGU7_CHIOP</name>
<dbReference type="InterPro" id="IPR022735">
    <property type="entry name" value="bMERB_dom"/>
</dbReference>
<feature type="transmembrane region" description="Helical" evidence="3">
    <location>
        <begin position="527"/>
        <end position="552"/>
    </location>
</feature>
<keyword evidence="3" id="KW-1133">Transmembrane helix</keyword>
<comment type="caution">
    <text evidence="5">The sequence shown here is derived from an EMBL/GenBank/DDBJ whole genome shotgun (WGS) entry which is preliminary data.</text>
</comment>
<gene>
    <name evidence="5" type="primary">MICAL3</name>
    <name evidence="5" type="ORF">GWK47_021337</name>
</gene>
<keyword evidence="1" id="KW-0175">Coiled coil</keyword>
<dbReference type="Proteomes" id="UP000770661">
    <property type="component" value="Unassembled WGS sequence"/>
</dbReference>
<dbReference type="PANTHER" id="PTHR23167">
    <property type="entry name" value="CALPONIN HOMOLOGY DOMAIN-CONTAINING PROTEIN DDB_G0272472-RELATED"/>
    <property type="match status" value="1"/>
</dbReference>
<evidence type="ECO:0000259" key="4">
    <source>
        <dbReference type="PROSITE" id="PS51848"/>
    </source>
</evidence>
<dbReference type="SMART" id="SM01203">
    <property type="entry name" value="DUF3585"/>
    <property type="match status" value="1"/>
</dbReference>
<evidence type="ECO:0000256" key="3">
    <source>
        <dbReference type="SAM" id="Phobius"/>
    </source>
</evidence>
<dbReference type="PANTHER" id="PTHR23167:SF54">
    <property type="entry name" value="[F-ACTIN]-MONOOXYGENASE MICAL"/>
    <property type="match status" value="1"/>
</dbReference>
<feature type="region of interest" description="Disordered" evidence="2">
    <location>
        <begin position="83"/>
        <end position="123"/>
    </location>
</feature>
<keyword evidence="3" id="KW-0812">Transmembrane</keyword>
<evidence type="ECO:0000313" key="6">
    <source>
        <dbReference type="Proteomes" id="UP000770661"/>
    </source>
</evidence>
<feature type="region of interest" description="Disordered" evidence="2">
    <location>
        <begin position="432"/>
        <end position="457"/>
    </location>
</feature>
<organism evidence="5 6">
    <name type="scientific">Chionoecetes opilio</name>
    <name type="common">Atlantic snow crab</name>
    <name type="synonym">Cancer opilio</name>
    <dbReference type="NCBI Taxonomy" id="41210"/>
    <lineage>
        <taxon>Eukaryota</taxon>
        <taxon>Metazoa</taxon>
        <taxon>Ecdysozoa</taxon>
        <taxon>Arthropoda</taxon>
        <taxon>Crustacea</taxon>
        <taxon>Multicrustacea</taxon>
        <taxon>Malacostraca</taxon>
        <taxon>Eumalacostraca</taxon>
        <taxon>Eucarida</taxon>
        <taxon>Decapoda</taxon>
        <taxon>Pleocyemata</taxon>
        <taxon>Brachyura</taxon>
        <taxon>Eubrachyura</taxon>
        <taxon>Majoidea</taxon>
        <taxon>Majidae</taxon>
        <taxon>Chionoecetes</taxon>
    </lineage>
</organism>
<sequence length="562" mass="63043">MKQSCRLYIPNALFILKSDQPQSYNFCFYGVTNLRLLLNCDKTFVMSMTLLLVAGMSCEWQSSLAYAVVINISATLESAASNHTLTPEESLSEDEAGTPSGTLERGTQAPGSGSSGRKQRTAAFKAARQAELKRLRMAQEIQRQLEECEVKTRELEERGVAVEKALRGEAGGSEHDEGDLMGDWFGMVHEKNALVRWEQELMVRAKELELEDRHVRLEHELRHRMAISEHEKSFSPVTVLVIVSCCVSEHEKSREDIDREGTILAEMLSILEQKDALVTMLEEDRLRCLTHYTPSMNTPYTTTTPSTHPLCFHPPSMNTPYTTTTPSLNPPYTTTNAITTHPLCFYPHSISHSSPIPSHYPIRPLTSDLSTDLTQAHSIPHSSPIPSHYPTRPLTSHDLNADLTQVLEGLTHTHDPTLASLQQCISHFTGAPRTRRPSIFDRDPFSSTHHPSHHVKPSLYSHLGQVRRMTLPDLTRYMTYKSYDHPYRRFSLSNPLSMDVNKGRLRPSHSLSNLSEEEGSGGTVYHPAYGCVVVVVVSLWLLPFFAALLSLLSWDTPAGSLF</sequence>